<organism evidence="1 2">
    <name type="scientific">Almyronema epifaneia S1</name>
    <dbReference type="NCBI Taxonomy" id="2991925"/>
    <lineage>
        <taxon>Bacteria</taxon>
        <taxon>Bacillati</taxon>
        <taxon>Cyanobacteriota</taxon>
        <taxon>Cyanophyceae</taxon>
        <taxon>Nodosilineales</taxon>
        <taxon>Nodosilineaceae</taxon>
        <taxon>Almyronema</taxon>
        <taxon>Almyronema epifaneia</taxon>
    </lineage>
</organism>
<accession>A0ABW6IGF2</accession>
<proteinExistence type="predicted"/>
<name>A0ABW6IGF2_9CYAN</name>
<evidence type="ECO:0000313" key="2">
    <source>
        <dbReference type="Proteomes" id="UP001600165"/>
    </source>
</evidence>
<comment type="caution">
    <text evidence="1">The sequence shown here is derived from an EMBL/GenBank/DDBJ whole genome shotgun (WGS) entry which is preliminary data.</text>
</comment>
<dbReference type="EMBL" id="JBHZOL010000085">
    <property type="protein sequence ID" value="MFE4107284.1"/>
    <property type="molecule type" value="Genomic_DNA"/>
</dbReference>
<dbReference type="SUPFAM" id="SSF160104">
    <property type="entry name" value="Acetoacetate decarboxylase-like"/>
    <property type="match status" value="1"/>
</dbReference>
<reference evidence="1 2" key="1">
    <citation type="submission" date="2024-10" db="EMBL/GenBank/DDBJ databases">
        <authorList>
            <person name="Ratan Roy A."/>
            <person name="Morales Sandoval P.H."/>
            <person name="De Los Santos Villalobos S."/>
            <person name="Chakraborty S."/>
            <person name="Mukherjee J."/>
        </authorList>
    </citation>
    <scope>NUCLEOTIDE SEQUENCE [LARGE SCALE GENOMIC DNA]</scope>
    <source>
        <strain evidence="1 2">S1</strain>
    </source>
</reference>
<dbReference type="InterPro" id="IPR023375">
    <property type="entry name" value="ADC_dom_sf"/>
</dbReference>
<keyword evidence="2" id="KW-1185">Reference proteome</keyword>
<dbReference type="Proteomes" id="UP001600165">
    <property type="component" value="Unassembled WGS sequence"/>
</dbReference>
<protein>
    <submittedName>
        <fullName evidence="1">Uncharacterized protein</fullName>
    </submittedName>
</protein>
<dbReference type="Gene3D" id="2.40.400.10">
    <property type="entry name" value="Acetoacetate decarboxylase-like"/>
    <property type="match status" value="1"/>
</dbReference>
<dbReference type="RefSeq" id="WP_377965848.1">
    <property type="nucleotide sequence ID" value="NZ_JBHZOL010000085.1"/>
</dbReference>
<gene>
    <name evidence="1" type="ORF">ACFVKH_13400</name>
</gene>
<sequence length="414" mass="46024">MHSPPADPLKSGWYAALGTLQRMASLPQQPQQFSQDWQQLQQNPSQFFAGLVTEGAVVAEALEATCQQFSGRAWGDRPLPKYINRPNDQSFLQPYELKNTQLFGFVLEGSLAQLQKLCDRSLNQPADGSVHYQVAIPYVILSFQHMGRVSSLNPPDANRGFLSEKEVAIWVLTLAGKKCGPVFRAERLAWFIPYMFASNEPIIASGREVCGFPKELGKFKLPDLNQLTQPAHLQALTWKTLSPQTPARWETLIQVQAAEPQSEPIKRWQTAAEAGRHLVELLLSGQNAIDIPGWELPFSLADDLLTGEVPIVLLKQFRDVVRGDRACYQAIVETPAQLTALQAGGLLGAEHLGYQFTVAIGQFASHPLVQDLGLTTQGSSLQPDSPLQVPVKFAFWVDFDFQLQNGQIIWEARR</sequence>
<evidence type="ECO:0000313" key="1">
    <source>
        <dbReference type="EMBL" id="MFE4107284.1"/>
    </source>
</evidence>